<dbReference type="AlphaFoldDB" id="A0A3E4KTT0"/>
<evidence type="ECO:0000256" key="5">
    <source>
        <dbReference type="ARBA" id="ARBA00023077"/>
    </source>
</evidence>
<evidence type="ECO:0000256" key="6">
    <source>
        <dbReference type="ARBA" id="ARBA00023136"/>
    </source>
</evidence>
<evidence type="ECO:0000256" key="3">
    <source>
        <dbReference type="ARBA" id="ARBA00022452"/>
    </source>
</evidence>
<keyword evidence="6 8" id="KW-0472">Membrane</keyword>
<dbReference type="InterPro" id="IPR023996">
    <property type="entry name" value="TonB-dep_OMP_SusC/RagA"/>
</dbReference>
<dbReference type="InterPro" id="IPR023997">
    <property type="entry name" value="TonB-dep_OMP_SusC/RagA_CS"/>
</dbReference>
<dbReference type="Pfam" id="PF00593">
    <property type="entry name" value="TonB_dep_Rec_b-barrel"/>
    <property type="match status" value="1"/>
</dbReference>
<dbReference type="NCBIfam" id="TIGR04057">
    <property type="entry name" value="SusC_RagA_signa"/>
    <property type="match status" value="1"/>
</dbReference>
<evidence type="ECO:0000256" key="8">
    <source>
        <dbReference type="PROSITE-ProRule" id="PRU01360"/>
    </source>
</evidence>
<comment type="caution">
    <text evidence="13">The sequence shown here is derived from an EMBL/GenBank/DDBJ whole genome shotgun (WGS) entry which is preliminary data.</text>
</comment>
<organism evidence="13 15">
    <name type="scientific">Bacteroides intestinalis</name>
    <dbReference type="NCBI Taxonomy" id="329854"/>
    <lineage>
        <taxon>Bacteria</taxon>
        <taxon>Pseudomonadati</taxon>
        <taxon>Bacteroidota</taxon>
        <taxon>Bacteroidia</taxon>
        <taxon>Bacteroidales</taxon>
        <taxon>Bacteroidaceae</taxon>
        <taxon>Bacteroides</taxon>
    </lineage>
</organism>
<evidence type="ECO:0000256" key="1">
    <source>
        <dbReference type="ARBA" id="ARBA00004571"/>
    </source>
</evidence>
<dbReference type="NCBIfam" id="TIGR04056">
    <property type="entry name" value="OMP_RagA_SusC"/>
    <property type="match status" value="1"/>
</dbReference>
<keyword evidence="4 8" id="KW-0812">Transmembrane</keyword>
<dbReference type="Gene3D" id="2.170.130.10">
    <property type="entry name" value="TonB-dependent receptor, plug domain"/>
    <property type="match status" value="1"/>
</dbReference>
<dbReference type="Pfam" id="PF13715">
    <property type="entry name" value="CarbopepD_reg_2"/>
    <property type="match status" value="1"/>
</dbReference>
<feature type="domain" description="TonB-dependent receptor-like beta-barrel" evidence="11">
    <location>
        <begin position="439"/>
        <end position="833"/>
    </location>
</feature>
<keyword evidence="7 8" id="KW-0998">Cell outer membrane</keyword>
<evidence type="ECO:0000256" key="10">
    <source>
        <dbReference type="SAM" id="SignalP"/>
    </source>
</evidence>
<dbReference type="RefSeq" id="WP_117707346.1">
    <property type="nucleotide sequence ID" value="NZ_JAQCXL010000028.1"/>
</dbReference>
<feature type="domain" description="TonB-dependent receptor plug" evidence="12">
    <location>
        <begin position="129"/>
        <end position="234"/>
    </location>
</feature>
<feature type="chain" id="PRO_5044592943" evidence="10">
    <location>
        <begin position="33"/>
        <end position="1069"/>
    </location>
</feature>
<dbReference type="InterPro" id="IPR008969">
    <property type="entry name" value="CarboxyPept-like_regulatory"/>
</dbReference>
<keyword evidence="2 8" id="KW-0813">Transport</keyword>
<dbReference type="Proteomes" id="UP000291191">
    <property type="component" value="Unassembled WGS sequence"/>
</dbReference>
<dbReference type="InterPro" id="IPR000531">
    <property type="entry name" value="Beta-barrel_TonB"/>
</dbReference>
<keyword evidence="13" id="KW-0675">Receptor</keyword>
<comment type="subcellular location">
    <subcellularLocation>
        <location evidence="1 8">Cell outer membrane</location>
        <topology evidence="1 8">Multi-pass membrane protein</topology>
    </subcellularLocation>
</comment>
<evidence type="ECO:0000259" key="12">
    <source>
        <dbReference type="Pfam" id="PF07715"/>
    </source>
</evidence>
<keyword evidence="16" id="KW-1185">Reference proteome</keyword>
<evidence type="ECO:0000256" key="7">
    <source>
        <dbReference type="ARBA" id="ARBA00023237"/>
    </source>
</evidence>
<comment type="similarity">
    <text evidence="8 9">Belongs to the TonB-dependent receptor family.</text>
</comment>
<dbReference type="SUPFAM" id="SSF49464">
    <property type="entry name" value="Carboxypeptidase regulatory domain-like"/>
    <property type="match status" value="1"/>
</dbReference>
<dbReference type="EMBL" id="RCXO01000012">
    <property type="protein sequence ID" value="RYT80331.1"/>
    <property type="molecule type" value="Genomic_DNA"/>
</dbReference>
<proteinExistence type="inferred from homology"/>
<gene>
    <name evidence="13" type="ORF">DWZ32_19535</name>
    <name evidence="14" type="ORF">EAJ06_10720</name>
</gene>
<feature type="signal peptide" evidence="10">
    <location>
        <begin position="1"/>
        <end position="32"/>
    </location>
</feature>
<dbReference type="InterPro" id="IPR037066">
    <property type="entry name" value="Plug_dom_sf"/>
</dbReference>
<keyword evidence="10" id="KW-0732">Signal</keyword>
<keyword evidence="3 8" id="KW-1134">Transmembrane beta strand</keyword>
<dbReference type="InterPro" id="IPR039426">
    <property type="entry name" value="TonB-dep_rcpt-like"/>
</dbReference>
<reference evidence="14 16" key="2">
    <citation type="journal article" date="2019" name="Science, e1252229">
        <title>Invertible promoters mediate bacterial phase variation, antibiotic resistance, and host adaptation in the gut.</title>
        <authorList>
            <person name="Jiang X."/>
            <person name="Hall A.B."/>
            <person name="Arthur T.D."/>
            <person name="Plichta D.R."/>
            <person name="Covington C.T."/>
            <person name="Poyet M."/>
            <person name="Crothers J."/>
            <person name="Moses P.L."/>
            <person name="Tolonen A.C."/>
            <person name="Vlamakis H."/>
            <person name="Alm E.J."/>
            <person name="Xavier R.J."/>
        </authorList>
    </citation>
    <scope>NUCLEOTIDE SEQUENCE [LARGE SCALE GENOMIC DNA]</scope>
    <source>
        <strain evidence="14">Bf_0095</strain>
        <strain evidence="16">bf_0095</strain>
    </source>
</reference>
<dbReference type="OrthoDB" id="1041412at2"/>
<evidence type="ECO:0000313" key="16">
    <source>
        <dbReference type="Proteomes" id="UP000291191"/>
    </source>
</evidence>
<dbReference type="Gene3D" id="2.40.170.20">
    <property type="entry name" value="TonB-dependent receptor, beta-barrel domain"/>
    <property type="match status" value="1"/>
</dbReference>
<evidence type="ECO:0000313" key="13">
    <source>
        <dbReference type="EMBL" id="RHN03812.1"/>
    </source>
</evidence>
<dbReference type="PROSITE" id="PS52016">
    <property type="entry name" value="TONB_DEPENDENT_REC_3"/>
    <property type="match status" value="1"/>
</dbReference>
<dbReference type="InterPro" id="IPR012910">
    <property type="entry name" value="Plug_dom"/>
</dbReference>
<evidence type="ECO:0000256" key="4">
    <source>
        <dbReference type="ARBA" id="ARBA00022692"/>
    </source>
</evidence>
<evidence type="ECO:0000259" key="11">
    <source>
        <dbReference type="Pfam" id="PF00593"/>
    </source>
</evidence>
<sequence>MYNLNHIIKKITGAGKALLLVTLLLATGAVWAQNTQTLKGRIVDTEGNPIAGAVVNVAEESRIVLSDENGYFSLKNVRASDEICISSVGYKNAQVAVDFNEGFKIELESDLDEYLHTTPIAFGRKAKKLVTESTSVVTGEELQKHPITVLQNAFTSTVTGMETYEWSSEPGWTETAMYIRGIRTMNTGARAPLVIVDNMERDLSFLDAFPIENITILKDAAATAIYGMRGANGAILVTTKRGSAGKTNIHFTQEVGFQMLSNKMENQNSYNMALTRNRVKYLDGQDPMYTDEQIEMYRRVCNGETLEGIDQYRYFNTSWADELYRETAPMYKTNLQISGGNERARYYVSFSYLRQEGMWNDKWTNYNKNYNTGHTLNRWNLRSNIDIDVTKHLNVSLDLGGRIDNITQPTESVFNLATFGVVEANPMEPVYTPNGQIYASSTANNAGRYLAASGQEKNRRRNLYSTLNVNGDLSPILKGLKVNATISFDSYETFESTQRNSVNSYNYDYMNMDVTDPSQFKYTQYTTYSALSDPTPNQREFYYNLNLMGGLGYSNKFGQHTVEARAFARAYRNQSNGYASSNRYLSYNGQVTYDYANRYIFSGNISRMGCDNFREDQRWGTFYGASAGWVASEEPWLKNKNINLLKLRASYGRAGQSTTGGGRYAYQNTYGSATGYGFGYSGSYINGFAETMAGNANNKWEISDMLNIGLDFDFWNKKIYGSVDAFQEWRSNILVTRTSVPSLLGISVAKDSYGKAETKGFEVTLGHRHHIGDFNYYIEGMLTYNTNKITEMDETEPNVEWQRKTGNRIYDYTSVAGLYESSFNNGVGGWNRYKFIQWASDANLIATSQQDAIDHPEKYPYNAASNGAQKLGTAVFKDLNGDRQIDSNDMIPDTYTIIPELIPTLNFGFEWKGFDARAVFTAYLNRDVFLSPAVAWSGWGNQGTHEVVKTWGYYTDDPLDPRNVNATYPRPTYGSYNAIDSDRDTGTYQNDIWIVNGNFLSLRNVEVGYSLPKRLIAKANLTKCRLYFSGYNLCTWSSVPDGCDPEKPMSYVWWYPKTRTFTFGINIGF</sequence>
<reference evidence="13 15" key="1">
    <citation type="submission" date="2018-08" db="EMBL/GenBank/DDBJ databases">
        <title>A genome reference for cultivated species of the human gut microbiota.</title>
        <authorList>
            <person name="Zou Y."/>
            <person name="Xue W."/>
            <person name="Luo G."/>
        </authorList>
    </citation>
    <scope>NUCLEOTIDE SEQUENCE [LARGE SCALE GENOMIC DNA]</scope>
    <source>
        <strain evidence="13 15">AF31-23</strain>
    </source>
</reference>
<name>A0A3E4KTT0_9BACE</name>
<dbReference type="SUPFAM" id="SSF56935">
    <property type="entry name" value="Porins"/>
    <property type="match status" value="1"/>
</dbReference>
<keyword evidence="5 9" id="KW-0798">TonB box</keyword>
<dbReference type="GO" id="GO:0009279">
    <property type="term" value="C:cell outer membrane"/>
    <property type="evidence" value="ECO:0007669"/>
    <property type="project" value="UniProtKB-SubCell"/>
</dbReference>
<evidence type="ECO:0000256" key="2">
    <source>
        <dbReference type="ARBA" id="ARBA00022448"/>
    </source>
</evidence>
<protein>
    <submittedName>
        <fullName evidence="14">SusC/RagA family TonB-linked outer membrane protein</fullName>
    </submittedName>
    <submittedName>
        <fullName evidence="13">TonB-dependent receptor</fullName>
    </submittedName>
</protein>
<evidence type="ECO:0000313" key="15">
    <source>
        <dbReference type="Proteomes" id="UP000286003"/>
    </source>
</evidence>
<dbReference type="Pfam" id="PF07715">
    <property type="entry name" value="Plug"/>
    <property type="match status" value="1"/>
</dbReference>
<evidence type="ECO:0000256" key="9">
    <source>
        <dbReference type="RuleBase" id="RU003357"/>
    </source>
</evidence>
<evidence type="ECO:0000313" key="14">
    <source>
        <dbReference type="EMBL" id="RYT80331.1"/>
    </source>
</evidence>
<dbReference type="Gene3D" id="2.60.40.1120">
    <property type="entry name" value="Carboxypeptidase-like, regulatory domain"/>
    <property type="match status" value="1"/>
</dbReference>
<dbReference type="InterPro" id="IPR036942">
    <property type="entry name" value="Beta-barrel_TonB_sf"/>
</dbReference>
<dbReference type="Proteomes" id="UP000286003">
    <property type="component" value="Unassembled WGS sequence"/>
</dbReference>
<accession>A0A3E4KTT0</accession>
<dbReference type="EMBL" id="QRQM01000027">
    <property type="protein sequence ID" value="RHN03812.1"/>
    <property type="molecule type" value="Genomic_DNA"/>
</dbReference>